<dbReference type="SUPFAM" id="SSF48350">
    <property type="entry name" value="GTPase activation domain, GAP"/>
    <property type="match status" value="1"/>
</dbReference>
<accession>A0A7D9H8H5</accession>
<dbReference type="SUPFAM" id="SSF48065">
    <property type="entry name" value="DBL homology domain (DH-domain)"/>
    <property type="match status" value="1"/>
</dbReference>
<feature type="region of interest" description="Disordered" evidence="2">
    <location>
        <begin position="914"/>
        <end position="948"/>
    </location>
</feature>
<dbReference type="PANTHER" id="PTHR23179:SF3">
    <property type="entry name" value="RHO GTPASE-ACTIVATING PROTEIN 20"/>
    <property type="match status" value="1"/>
</dbReference>
<dbReference type="InterPro" id="IPR000198">
    <property type="entry name" value="RhoGAP_dom"/>
</dbReference>
<name>A0A7D9H8H5_PARCT</name>
<dbReference type="Gene3D" id="1.20.900.10">
    <property type="entry name" value="Dbl homology (DH) domain"/>
    <property type="match status" value="1"/>
</dbReference>
<feature type="compositionally biased region" description="Polar residues" evidence="2">
    <location>
        <begin position="862"/>
        <end position="885"/>
    </location>
</feature>
<gene>
    <name evidence="3" type="ORF">PACLA_8A009109</name>
</gene>
<dbReference type="EMBL" id="CACRXK020000103">
    <property type="protein sequence ID" value="CAB3978306.1"/>
    <property type="molecule type" value="Genomic_DNA"/>
</dbReference>
<feature type="region of interest" description="Disordered" evidence="2">
    <location>
        <begin position="1095"/>
        <end position="1151"/>
    </location>
</feature>
<feature type="region of interest" description="Disordered" evidence="2">
    <location>
        <begin position="1059"/>
        <end position="1082"/>
    </location>
</feature>
<dbReference type="Proteomes" id="UP001152795">
    <property type="component" value="Unassembled WGS sequence"/>
</dbReference>
<sequence>MIRGSFRTTLKVNRFSNVKDVIHDICKEYKLDHPRVRFSSTNTPVSLDANAALLEKHEIIVDEARKESKDVKQEDPRLTHLKNIINGEEKYLESLKVTVEVYGEVLRKSSLNHLDHGIIFGRLKPIQEATASLLLKLKDVRDGWNSSSYIATAFSDLPDLLWTYDNYFSRLTASKRILRQKCKYDSEFLSMVNEIKTTAKDSLGLLILLPARRVSQYNNYLTDVLECTPDDHDDRRRLKVFIEKIQQILTDRKEDIDEVENEFRLIEIQDKFPHDDLGLDEEKGLSNQRLRTLLSARRRSAPATAIKAAFGKTSKNSLPSIDISLTIHSEPTPDSPQPSSIFLHEGMVQLTAGGISHDRYMFLFNDFLLVAKSKSSSYYKLKDRVKVSEMWIAGCIECMGENVKSPEKSFVLGWPTENFVTSFSSMEERNKWHAALSSNIASQKELEEPKMTPIKIQYKDNESLQSSTKSVSVGQLDDANKVVHMALDLFNILNKENSNDHQLWVMYKDGAYPLIGHEFPFAIQMNQHREMSILDDSDFIAPVPDPPTSPPAIEITPENQLQFMLKKGRKMHNKVGFNRLVKMRKNKKLSKKMSGGKLPPYDMIMAPGKVFGQPLEQLASEEEVVPKPINDLLVRLFRYGPSTSGVFRKTPNQREVKELREEIDEGKEVSFEDTSVHVAAGLVKEFLRNLPDALCCSEYYEDFLATNDIKDKSERVQEISRLAEKLPAANLELIKRFFSVLYHISQNCEQNNMTSFNLGVCVAQSILKPAESVKAETAEQAKSTAPQFVEFIIDNFPEIFGENAVTALGDTSEIIVDVPTVAENGDSEVFDTAEESRPRSQSLHHSDSSIYKSVTEEDKTEQTGNLLTVMDNNANLSKSTPSSPKLQRKSEKTLDPNEISKKVHSAFYHPKYSPRYIRRNSDKSSKIESDKLREAVRSRKEPERSRKKPVILTTTTSSAELIEHVPDDIIRLSSSCNSLSAVRPEPAMVKKTSATKREGMLYASSQNFYTAPAYIAERVNTVHDRRRQPAAPSYQEHMQRTRCQKAPAVQKGLNVQIPNSTLRESNSEGSLAGNKVPGGSKATETKVGLMLNAESDLDPSQTHTTPTPGHYSNTNYTSNLSLGHSSGSCHVSPASSERSVPKMSTGSETSISSLSSVDDIMDTSDSEKLDVTRLKHIRDLLDVSGYANPLRISTEAANLITKAHGEWGHVIGDDEDMDDYQRMIMAEETYV</sequence>
<dbReference type="InterPro" id="IPR001849">
    <property type="entry name" value="PH_domain"/>
</dbReference>
<dbReference type="GO" id="GO:0005096">
    <property type="term" value="F:GTPase activator activity"/>
    <property type="evidence" value="ECO:0007669"/>
    <property type="project" value="UniProtKB-KW"/>
</dbReference>
<dbReference type="InterPro" id="IPR035899">
    <property type="entry name" value="DBL_dom_sf"/>
</dbReference>
<dbReference type="PROSITE" id="PS50010">
    <property type="entry name" value="DH_2"/>
    <property type="match status" value="1"/>
</dbReference>
<keyword evidence="1" id="KW-0343">GTPase activation</keyword>
<feature type="compositionally biased region" description="Basic and acidic residues" evidence="2">
    <location>
        <begin position="888"/>
        <end position="900"/>
    </location>
</feature>
<dbReference type="GO" id="GO:0005085">
    <property type="term" value="F:guanyl-nucleotide exchange factor activity"/>
    <property type="evidence" value="ECO:0007669"/>
    <property type="project" value="InterPro"/>
</dbReference>
<dbReference type="InterPro" id="IPR000159">
    <property type="entry name" value="RA_dom"/>
</dbReference>
<keyword evidence="4" id="KW-1185">Reference proteome</keyword>
<reference evidence="3" key="1">
    <citation type="submission" date="2020-04" db="EMBL/GenBank/DDBJ databases">
        <authorList>
            <person name="Alioto T."/>
            <person name="Alioto T."/>
            <person name="Gomez Garrido J."/>
        </authorList>
    </citation>
    <scope>NUCLEOTIDE SEQUENCE</scope>
    <source>
        <strain evidence="3">A484AB</strain>
    </source>
</reference>
<dbReference type="PANTHER" id="PTHR23179">
    <property type="entry name" value="T-CELL ACTIVATION RHO GTPASE ACTIVATING PROTEIN-RELATED"/>
    <property type="match status" value="1"/>
</dbReference>
<dbReference type="PROSITE" id="PS50003">
    <property type="entry name" value="PH_DOMAIN"/>
    <property type="match status" value="1"/>
</dbReference>
<dbReference type="InterPro" id="IPR047887">
    <property type="entry name" value="ARHGAP20_PH"/>
</dbReference>
<dbReference type="OrthoDB" id="9994905at2759"/>
<feature type="compositionally biased region" description="Basic and acidic residues" evidence="2">
    <location>
        <begin position="919"/>
        <end position="944"/>
    </location>
</feature>
<feature type="compositionally biased region" description="Polar residues" evidence="2">
    <location>
        <begin position="1059"/>
        <end position="1069"/>
    </location>
</feature>
<dbReference type="SMART" id="SM00233">
    <property type="entry name" value="PH"/>
    <property type="match status" value="1"/>
</dbReference>
<feature type="region of interest" description="Disordered" evidence="2">
    <location>
        <begin position="831"/>
        <end position="900"/>
    </location>
</feature>
<dbReference type="SMART" id="SM00324">
    <property type="entry name" value="RhoGAP"/>
    <property type="match status" value="1"/>
</dbReference>
<dbReference type="SUPFAM" id="SSF50729">
    <property type="entry name" value="PH domain-like"/>
    <property type="match status" value="1"/>
</dbReference>
<proteinExistence type="predicted"/>
<dbReference type="CDD" id="cd13319">
    <property type="entry name" value="PH_RARhoGAP"/>
    <property type="match status" value="1"/>
</dbReference>
<feature type="compositionally biased region" description="Polar residues" evidence="2">
    <location>
        <begin position="1098"/>
        <end position="1138"/>
    </location>
</feature>
<dbReference type="Pfam" id="PF22286">
    <property type="entry name" value="RHG20_PH"/>
    <property type="match status" value="1"/>
</dbReference>
<dbReference type="Pfam" id="PF00620">
    <property type="entry name" value="RhoGAP"/>
    <property type="match status" value="1"/>
</dbReference>
<protein>
    <submittedName>
        <fullName evidence="3">Rho GTPase-activating 20</fullName>
    </submittedName>
</protein>
<dbReference type="InterPro" id="IPR008936">
    <property type="entry name" value="Rho_GTPase_activation_prot"/>
</dbReference>
<comment type="caution">
    <text evidence="3">The sequence shown here is derived from an EMBL/GenBank/DDBJ whole genome shotgun (WGS) entry which is preliminary data.</text>
</comment>
<dbReference type="PROSITE" id="PS50238">
    <property type="entry name" value="RHOGAP"/>
    <property type="match status" value="1"/>
</dbReference>
<dbReference type="GO" id="GO:0007165">
    <property type="term" value="P:signal transduction"/>
    <property type="evidence" value="ECO:0007669"/>
    <property type="project" value="InterPro"/>
</dbReference>
<dbReference type="Gene3D" id="2.30.29.30">
    <property type="entry name" value="Pleckstrin-homology domain (PH domain)/Phosphotyrosine-binding domain (PTB)"/>
    <property type="match status" value="1"/>
</dbReference>
<evidence type="ECO:0000313" key="3">
    <source>
        <dbReference type="EMBL" id="CAB3978306.1"/>
    </source>
</evidence>
<feature type="compositionally biased region" description="Polar residues" evidence="2">
    <location>
        <begin position="839"/>
        <end position="852"/>
    </location>
</feature>
<dbReference type="SMART" id="SM00325">
    <property type="entry name" value="RhoGEF"/>
    <property type="match status" value="1"/>
</dbReference>
<organism evidence="3 4">
    <name type="scientific">Paramuricea clavata</name>
    <name type="common">Red gorgonian</name>
    <name type="synonym">Violescent sea-whip</name>
    <dbReference type="NCBI Taxonomy" id="317549"/>
    <lineage>
        <taxon>Eukaryota</taxon>
        <taxon>Metazoa</taxon>
        <taxon>Cnidaria</taxon>
        <taxon>Anthozoa</taxon>
        <taxon>Octocorallia</taxon>
        <taxon>Malacalcyonacea</taxon>
        <taxon>Plexauridae</taxon>
        <taxon>Paramuricea</taxon>
    </lineage>
</organism>
<evidence type="ECO:0000256" key="2">
    <source>
        <dbReference type="SAM" id="MobiDB-lite"/>
    </source>
</evidence>
<dbReference type="Pfam" id="PF00788">
    <property type="entry name" value="RA"/>
    <property type="match status" value="1"/>
</dbReference>
<dbReference type="Gene3D" id="1.10.555.10">
    <property type="entry name" value="Rho GTPase activation protein"/>
    <property type="match status" value="1"/>
</dbReference>
<dbReference type="AlphaFoldDB" id="A0A7D9H8H5"/>
<dbReference type="InterPro" id="IPR000219">
    <property type="entry name" value="DH_dom"/>
</dbReference>
<dbReference type="InterPro" id="IPR011993">
    <property type="entry name" value="PH-like_dom_sf"/>
</dbReference>
<evidence type="ECO:0000256" key="1">
    <source>
        <dbReference type="ARBA" id="ARBA00022468"/>
    </source>
</evidence>
<dbReference type="Pfam" id="PF00621">
    <property type="entry name" value="RhoGEF"/>
    <property type="match status" value="1"/>
</dbReference>
<evidence type="ECO:0000313" key="4">
    <source>
        <dbReference type="Proteomes" id="UP001152795"/>
    </source>
</evidence>